<proteinExistence type="predicted"/>
<evidence type="ECO:0000313" key="3">
    <source>
        <dbReference type="Proteomes" id="UP000620124"/>
    </source>
</evidence>
<comment type="caution">
    <text evidence="2">The sequence shown here is derived from an EMBL/GenBank/DDBJ whole genome shotgun (WGS) entry which is preliminary data.</text>
</comment>
<accession>A0A8H6Z0F5</accession>
<dbReference type="OrthoDB" id="3044997at2759"/>
<dbReference type="EMBL" id="JACAZI010000002">
    <property type="protein sequence ID" value="KAF7368347.1"/>
    <property type="molecule type" value="Genomic_DNA"/>
</dbReference>
<sequence>MTILTLVLNNANWSATRTVTMKKRWLPRNRSENARIRRLVQGQGPKPVTKYSRQAQNPTRKAALRAPPVRSRTSDGAPPEEPLLAWLKNIMGFDLSKHLALFKARGFENVDTLRRMAKWEKRHLQETLRRVLTGSEAELCSMRGLMELELVSLEIAIRVLK</sequence>
<dbReference type="AlphaFoldDB" id="A0A8H6Z0F5"/>
<name>A0A8H6Z0F5_9AGAR</name>
<keyword evidence="3" id="KW-1185">Reference proteome</keyword>
<evidence type="ECO:0000256" key="1">
    <source>
        <dbReference type="SAM" id="MobiDB-lite"/>
    </source>
</evidence>
<organism evidence="2 3">
    <name type="scientific">Mycena venus</name>
    <dbReference type="NCBI Taxonomy" id="2733690"/>
    <lineage>
        <taxon>Eukaryota</taxon>
        <taxon>Fungi</taxon>
        <taxon>Dikarya</taxon>
        <taxon>Basidiomycota</taxon>
        <taxon>Agaricomycotina</taxon>
        <taxon>Agaricomycetes</taxon>
        <taxon>Agaricomycetidae</taxon>
        <taxon>Agaricales</taxon>
        <taxon>Marasmiineae</taxon>
        <taxon>Mycenaceae</taxon>
        <taxon>Mycena</taxon>
    </lineage>
</organism>
<reference evidence="2" key="1">
    <citation type="submission" date="2020-05" db="EMBL/GenBank/DDBJ databases">
        <title>Mycena genomes resolve the evolution of fungal bioluminescence.</title>
        <authorList>
            <person name="Tsai I.J."/>
        </authorList>
    </citation>
    <scope>NUCLEOTIDE SEQUENCE</scope>
    <source>
        <strain evidence="2">CCC161011</strain>
    </source>
</reference>
<feature type="region of interest" description="Disordered" evidence="1">
    <location>
        <begin position="42"/>
        <end position="78"/>
    </location>
</feature>
<protein>
    <submittedName>
        <fullName evidence="2">Uncharacterized protein</fullName>
    </submittedName>
</protein>
<gene>
    <name evidence="2" type="ORF">MVEN_00156300</name>
</gene>
<dbReference type="Proteomes" id="UP000620124">
    <property type="component" value="Unassembled WGS sequence"/>
</dbReference>
<evidence type="ECO:0000313" key="2">
    <source>
        <dbReference type="EMBL" id="KAF7368347.1"/>
    </source>
</evidence>